<evidence type="ECO:0000256" key="1">
    <source>
        <dbReference type="ARBA" id="ARBA00008007"/>
    </source>
</evidence>
<name>A0ABS5ZDB5_9GAMM</name>
<evidence type="ECO:0000313" key="2">
    <source>
        <dbReference type="EMBL" id="MBU2711980.1"/>
    </source>
</evidence>
<dbReference type="PANTHER" id="PTHR47505">
    <property type="entry name" value="DNA UTILIZATION PROTEIN YHGH"/>
    <property type="match status" value="1"/>
</dbReference>
<keyword evidence="3" id="KW-1185">Reference proteome</keyword>
<dbReference type="PANTHER" id="PTHR47505:SF1">
    <property type="entry name" value="DNA UTILIZATION PROTEIN YHGH"/>
    <property type="match status" value="1"/>
</dbReference>
<dbReference type="Proteomes" id="UP000690515">
    <property type="component" value="Unassembled WGS sequence"/>
</dbReference>
<organism evidence="2 3">
    <name type="scientific">Zooshikella harenae</name>
    <dbReference type="NCBI Taxonomy" id="2827238"/>
    <lineage>
        <taxon>Bacteria</taxon>
        <taxon>Pseudomonadati</taxon>
        <taxon>Pseudomonadota</taxon>
        <taxon>Gammaproteobacteria</taxon>
        <taxon>Oceanospirillales</taxon>
        <taxon>Zooshikellaceae</taxon>
        <taxon>Zooshikella</taxon>
    </lineage>
</organism>
<reference evidence="2 3" key="1">
    <citation type="submission" date="2021-04" db="EMBL/GenBank/DDBJ databases">
        <authorList>
            <person name="Pira H."/>
            <person name="Risdian C."/>
            <person name="Wink J."/>
        </authorList>
    </citation>
    <scope>NUCLEOTIDE SEQUENCE [LARGE SCALE GENOMIC DNA]</scope>
    <source>
        <strain evidence="2 3">WH53</strain>
    </source>
</reference>
<dbReference type="SUPFAM" id="SSF53271">
    <property type="entry name" value="PRTase-like"/>
    <property type="match status" value="1"/>
</dbReference>
<dbReference type="InterPro" id="IPR029057">
    <property type="entry name" value="PRTase-like"/>
</dbReference>
<dbReference type="RefSeq" id="WP_215820135.1">
    <property type="nucleotide sequence ID" value="NZ_JAGSOY010000028.1"/>
</dbReference>
<comment type="caution">
    <text evidence="2">The sequence shown here is derived from an EMBL/GenBank/DDBJ whole genome shotgun (WGS) entry which is preliminary data.</text>
</comment>
<comment type="similarity">
    <text evidence="1">Belongs to the ComF/GntX family.</text>
</comment>
<dbReference type="InterPro" id="IPR000836">
    <property type="entry name" value="PRTase_dom"/>
</dbReference>
<evidence type="ECO:0000313" key="3">
    <source>
        <dbReference type="Proteomes" id="UP000690515"/>
    </source>
</evidence>
<dbReference type="Gene3D" id="3.40.50.2020">
    <property type="match status" value="1"/>
</dbReference>
<dbReference type="InterPro" id="IPR051910">
    <property type="entry name" value="ComF/GntX_DNA_util-trans"/>
</dbReference>
<dbReference type="CDD" id="cd06223">
    <property type="entry name" value="PRTases_typeI"/>
    <property type="match status" value="1"/>
</dbReference>
<accession>A0ABS5ZDB5</accession>
<sequence length="235" mass="26080">MKVYIRSIINHLIPIPCLLCGVTTSFECRICSPCQKNLPSFKVACQTCGLPVYSANTYRCGHCIAKPTTINRTVCGFSYQFPVDKLILQFKYHQQLGIGETLSQLLAEKIQQQYLDDALPEQIIPVPMHPKRLASRGFNQAALISKQLSKQLSIPINTQSCQRVVETKPQEGLNANQRCKNLQHAFTRTNTVSPHIAIVDDVITTGATINALVETLSSADVTRIDVWSLARTPAN</sequence>
<gene>
    <name evidence="2" type="ORF">KCG35_12995</name>
</gene>
<dbReference type="EMBL" id="JAGSOY010000028">
    <property type="protein sequence ID" value="MBU2711980.1"/>
    <property type="molecule type" value="Genomic_DNA"/>
</dbReference>
<protein>
    <submittedName>
        <fullName evidence="2">ComF family protein</fullName>
    </submittedName>
</protein>
<proteinExistence type="inferred from homology"/>